<dbReference type="InterPro" id="IPR043504">
    <property type="entry name" value="Peptidase_S1_PA_chymotrypsin"/>
</dbReference>
<feature type="chain" id="PRO_5001577295" evidence="4">
    <location>
        <begin position="22"/>
        <end position="403"/>
    </location>
</feature>
<keyword evidence="2" id="KW-0645">Protease</keyword>
<feature type="signal peptide" evidence="4">
    <location>
        <begin position="1"/>
        <end position="21"/>
    </location>
</feature>
<evidence type="ECO:0000256" key="3">
    <source>
        <dbReference type="SAM" id="MobiDB-lite"/>
    </source>
</evidence>
<evidence type="ECO:0000259" key="5">
    <source>
        <dbReference type="PROSITE" id="PS50240"/>
    </source>
</evidence>
<dbReference type="SUPFAM" id="SSF50494">
    <property type="entry name" value="Trypsin-like serine proteases"/>
    <property type="match status" value="1"/>
</dbReference>
<protein>
    <submittedName>
        <fullName evidence="6">Trypsin domain-containing protein</fullName>
    </submittedName>
</protein>
<keyword evidence="4" id="KW-0732">Signal</keyword>
<feature type="region of interest" description="Disordered" evidence="3">
    <location>
        <begin position="31"/>
        <end position="70"/>
    </location>
</feature>
<dbReference type="PATRIC" id="fig|1280952.3.peg.1426"/>
<feature type="region of interest" description="Disordered" evidence="3">
    <location>
        <begin position="79"/>
        <end position="98"/>
    </location>
</feature>
<dbReference type="PROSITE" id="PS00134">
    <property type="entry name" value="TRYPSIN_HIS"/>
    <property type="match status" value="1"/>
</dbReference>
<keyword evidence="2" id="KW-0720">Serine protease</keyword>
<keyword evidence="2" id="KW-0378">Hydrolase</keyword>
<dbReference type="PANTHER" id="PTHR24260">
    <property type="match status" value="1"/>
</dbReference>
<dbReference type="SMART" id="SM00020">
    <property type="entry name" value="Tryp_SPc"/>
    <property type="match status" value="1"/>
</dbReference>
<evidence type="ECO:0000256" key="2">
    <source>
        <dbReference type="RuleBase" id="RU363034"/>
    </source>
</evidence>
<dbReference type="InterPro" id="IPR001314">
    <property type="entry name" value="Peptidase_S1A"/>
</dbReference>
<organism evidence="6 7">
    <name type="scientific">Hyphomonas jannaschiana VP2</name>
    <dbReference type="NCBI Taxonomy" id="1280952"/>
    <lineage>
        <taxon>Bacteria</taxon>
        <taxon>Pseudomonadati</taxon>
        <taxon>Pseudomonadota</taxon>
        <taxon>Alphaproteobacteria</taxon>
        <taxon>Hyphomonadales</taxon>
        <taxon>Hyphomonadaceae</taxon>
        <taxon>Hyphomonas</taxon>
    </lineage>
</organism>
<feature type="compositionally biased region" description="Low complexity" evidence="3">
    <location>
        <begin position="49"/>
        <end position="68"/>
    </location>
</feature>
<dbReference type="OrthoDB" id="267336at2"/>
<dbReference type="Proteomes" id="UP000024816">
    <property type="component" value="Unassembled WGS sequence"/>
</dbReference>
<keyword evidence="1" id="KW-1015">Disulfide bond</keyword>
<evidence type="ECO:0000256" key="1">
    <source>
        <dbReference type="ARBA" id="ARBA00023157"/>
    </source>
</evidence>
<evidence type="ECO:0000256" key="4">
    <source>
        <dbReference type="SAM" id="SignalP"/>
    </source>
</evidence>
<dbReference type="PANTHER" id="PTHR24260:SF136">
    <property type="entry name" value="GH08193P-RELATED"/>
    <property type="match status" value="1"/>
</dbReference>
<name>A0A059FEK3_9PROT</name>
<dbReference type="PRINTS" id="PR00722">
    <property type="entry name" value="CHYMOTRYPSIN"/>
</dbReference>
<dbReference type="InterPro" id="IPR018114">
    <property type="entry name" value="TRYPSIN_HIS"/>
</dbReference>
<comment type="caution">
    <text evidence="6">The sequence shown here is derived from an EMBL/GenBank/DDBJ whole genome shotgun (WGS) entry which is preliminary data.</text>
</comment>
<dbReference type="AlphaFoldDB" id="A0A059FEK3"/>
<dbReference type="GO" id="GO:0004252">
    <property type="term" value="F:serine-type endopeptidase activity"/>
    <property type="evidence" value="ECO:0007669"/>
    <property type="project" value="InterPro"/>
</dbReference>
<evidence type="ECO:0000313" key="6">
    <source>
        <dbReference type="EMBL" id="KCZ89060.1"/>
    </source>
</evidence>
<dbReference type="Gene3D" id="2.40.10.10">
    <property type="entry name" value="Trypsin-like serine proteases"/>
    <property type="match status" value="1"/>
</dbReference>
<dbReference type="EMBL" id="ARYJ01000004">
    <property type="protein sequence ID" value="KCZ89060.1"/>
    <property type="molecule type" value="Genomic_DNA"/>
</dbReference>
<evidence type="ECO:0000313" key="7">
    <source>
        <dbReference type="Proteomes" id="UP000024816"/>
    </source>
</evidence>
<dbReference type="RefSeq" id="WP_051597473.1">
    <property type="nucleotide sequence ID" value="NZ_ARYJ01000004.1"/>
</dbReference>
<dbReference type="PROSITE" id="PS00135">
    <property type="entry name" value="TRYPSIN_SER"/>
    <property type="match status" value="1"/>
</dbReference>
<feature type="domain" description="Peptidase S1" evidence="5">
    <location>
        <begin position="158"/>
        <end position="393"/>
    </location>
</feature>
<dbReference type="PROSITE" id="PS50240">
    <property type="entry name" value="TRYPSIN_DOM"/>
    <property type="match status" value="1"/>
</dbReference>
<dbReference type="InterPro" id="IPR001254">
    <property type="entry name" value="Trypsin_dom"/>
</dbReference>
<reference evidence="6 7" key="1">
    <citation type="journal article" date="2014" name="Antonie Van Leeuwenhoek">
        <title>Hyphomonas beringensis sp. nov. and Hyphomonas chukchiensis sp. nov., isolated from surface seawater of the Bering Sea and Chukchi Sea.</title>
        <authorList>
            <person name="Li C."/>
            <person name="Lai Q."/>
            <person name="Li G."/>
            <person name="Dong C."/>
            <person name="Wang J."/>
            <person name="Liao Y."/>
            <person name="Shao Z."/>
        </authorList>
    </citation>
    <scope>NUCLEOTIDE SEQUENCE [LARGE SCALE GENOMIC DNA]</scope>
    <source>
        <strain evidence="6 7">VP2</strain>
    </source>
</reference>
<dbReference type="Pfam" id="PF00089">
    <property type="entry name" value="Trypsin"/>
    <property type="match status" value="1"/>
</dbReference>
<sequence>MKRHLLAGAALLALSALPACDAVRLPGINPSGQESPAAIPQEEATSDSEVLVAEPAATTEETGETPTVDRGLTVDEEAAVEEDEPLLSPESIVGEDDDAGLQTEDTATEAAETEAPGLTLAELNAVACGLPDDAPPTPTVGAVAGATQVEDAAVGAEAVNGLAASLASFPGIVKLEPVKPEQDGMITTGHCGAVRIADRWLVTAAHCVDEPYEQLRIIGTAENLRSPLAHTTEGEFAICHGGYAGTANGYANDLALIRLSEEEVEALGDVPVARYGATDLPLAPANYPTGDMAGWGLTHFGGKLSNNLLSASIRIMGTGPATIYVASQAGAGPCVGDSGGPLYVTEADGSRTAIGVLSVVEQNRETGQFCAGDYNGRYTNLQGYTSWLSDVMALCDSNEEACR</sequence>
<dbReference type="eggNOG" id="COG5640">
    <property type="taxonomic scope" value="Bacteria"/>
</dbReference>
<dbReference type="InterPro" id="IPR033116">
    <property type="entry name" value="TRYPSIN_SER"/>
</dbReference>
<gene>
    <name evidence="6" type="ORF">HJA_07182</name>
</gene>
<keyword evidence="7" id="KW-1185">Reference proteome</keyword>
<dbReference type="STRING" id="1280952.HJA_07182"/>
<dbReference type="InterPro" id="IPR051333">
    <property type="entry name" value="CLIP_Serine_Protease"/>
</dbReference>
<proteinExistence type="predicted"/>
<dbReference type="InterPro" id="IPR009003">
    <property type="entry name" value="Peptidase_S1_PA"/>
</dbReference>
<dbReference type="GO" id="GO:0006508">
    <property type="term" value="P:proteolysis"/>
    <property type="evidence" value="ECO:0007669"/>
    <property type="project" value="UniProtKB-KW"/>
</dbReference>
<accession>A0A059FEK3</accession>